<sequence>MSKPTCYESEITQFLHQYRDKHPGVEERQLEGRARLWDKPQDLELQERLRAARVPQRPYVYQND</sequence>
<dbReference type="PATRIC" id="fig|206506.3.peg.2744"/>
<dbReference type="RefSeq" id="WP_068372844.1">
    <property type="nucleotide sequence ID" value="NZ_CBCSEB010000003.1"/>
</dbReference>
<dbReference type="AlphaFoldDB" id="A0A171KQI4"/>
<protein>
    <submittedName>
        <fullName evidence="1">Acetyl-CoA carboxylase carboxyl transferase subunit alpha</fullName>
    </submittedName>
</protein>
<evidence type="ECO:0000313" key="3">
    <source>
        <dbReference type="Proteomes" id="UP000078084"/>
    </source>
</evidence>
<organism evidence="1 3">
    <name type="scientific">Kerstersia gyiorum</name>
    <dbReference type="NCBI Taxonomy" id="206506"/>
    <lineage>
        <taxon>Bacteria</taxon>
        <taxon>Pseudomonadati</taxon>
        <taxon>Pseudomonadota</taxon>
        <taxon>Betaproteobacteria</taxon>
        <taxon>Burkholderiales</taxon>
        <taxon>Alcaligenaceae</taxon>
        <taxon>Kerstersia</taxon>
    </lineage>
</organism>
<keyword evidence="1" id="KW-0808">Transferase</keyword>
<dbReference type="STRING" id="206506.AAV32_12905"/>
<dbReference type="Proteomes" id="UP000292039">
    <property type="component" value="Unassembled WGS sequence"/>
</dbReference>
<dbReference type="GeneID" id="99724972"/>
<keyword evidence="3" id="KW-1185">Reference proteome</keyword>
<gene>
    <name evidence="1" type="ORF">AAV32_12905</name>
    <name evidence="2" type="ORF">EV679_0103</name>
</gene>
<evidence type="ECO:0000313" key="1">
    <source>
        <dbReference type="EMBL" id="KKO71151.1"/>
    </source>
</evidence>
<evidence type="ECO:0000313" key="4">
    <source>
        <dbReference type="Proteomes" id="UP000292039"/>
    </source>
</evidence>
<comment type="caution">
    <text evidence="1">The sequence shown here is derived from an EMBL/GenBank/DDBJ whole genome shotgun (WGS) entry which is preliminary data.</text>
</comment>
<dbReference type="GO" id="GO:0016740">
    <property type="term" value="F:transferase activity"/>
    <property type="evidence" value="ECO:0007669"/>
    <property type="project" value="UniProtKB-KW"/>
</dbReference>
<evidence type="ECO:0000313" key="2">
    <source>
        <dbReference type="EMBL" id="RZS72920.1"/>
    </source>
</evidence>
<dbReference type="OrthoDB" id="5296692at2"/>
<dbReference type="EMBL" id="LBNE01000009">
    <property type="protein sequence ID" value="KKO71151.1"/>
    <property type="molecule type" value="Genomic_DNA"/>
</dbReference>
<dbReference type="EMBL" id="SGWZ01000001">
    <property type="protein sequence ID" value="RZS72920.1"/>
    <property type="molecule type" value="Genomic_DNA"/>
</dbReference>
<reference evidence="1 3" key="1">
    <citation type="submission" date="2015-04" db="EMBL/GenBank/DDBJ databases">
        <title>Genome sequence of Kerstersia gyiorum CG1.</title>
        <authorList>
            <person name="Greninger A.L."/>
            <person name="Kozyreva V."/>
            <person name="Chaturvedi V."/>
        </authorList>
    </citation>
    <scope>NUCLEOTIDE SEQUENCE [LARGE SCALE GENOMIC DNA]</scope>
    <source>
        <strain evidence="1 3">CG1</strain>
    </source>
</reference>
<dbReference type="InterPro" id="IPR021853">
    <property type="entry name" value="DUF3460"/>
</dbReference>
<reference evidence="2 4" key="2">
    <citation type="submission" date="2019-02" db="EMBL/GenBank/DDBJ databases">
        <title>Genomic Encyclopedia of Type Strains, Phase IV (KMG-IV): sequencing the most valuable type-strain genomes for metagenomic binning, comparative biology and taxonomic classification.</title>
        <authorList>
            <person name="Goeker M."/>
        </authorList>
    </citation>
    <scope>NUCLEOTIDE SEQUENCE [LARGE SCALE GENOMIC DNA]</scope>
    <source>
        <strain evidence="2 4">DSM 16618</strain>
    </source>
</reference>
<dbReference type="Proteomes" id="UP000078084">
    <property type="component" value="Unassembled WGS sequence"/>
</dbReference>
<name>A0A171KQI4_9BURK</name>
<dbReference type="Pfam" id="PF11943">
    <property type="entry name" value="DUF3460"/>
    <property type="match status" value="1"/>
</dbReference>
<accession>A0A171KQI4</accession>
<proteinExistence type="predicted"/>